<feature type="compositionally biased region" description="Polar residues" evidence="1">
    <location>
        <begin position="477"/>
        <end position="486"/>
    </location>
</feature>
<feature type="compositionally biased region" description="Basic and acidic residues" evidence="1">
    <location>
        <begin position="509"/>
        <end position="522"/>
    </location>
</feature>
<feature type="compositionally biased region" description="Polar residues" evidence="1">
    <location>
        <begin position="261"/>
        <end position="270"/>
    </location>
</feature>
<sequence>MQKIEKYLDNITNKMAKNNQEVVFDGWLTKSPPTKRIWRARWRRRWFSLTQGELPGQYVLNYYTDRNCRHLKGVINLDHCEQVDLGLKLEKRKLKFDHVFDIKTPTRTYYLAADTEVEMRSWVKCICKVCGLRSTNDDEESKISGNVSNLPSDVEVVEEECNTLKKNGQTPPISPVSTSPYIPISECMTGKYPVFDRQDMNSLTNKPNSWQNNMYDTSSSQKIYLNYVNDLQMFYDSPRKHEPKSLVSSSKMDVNHLNEGSPLQSPTNSENVFTEEDWTCNASSENSRVKRPSTGSIDLDLIATQKFTKTEAPPRPPKPLTIVQQSSPNYLNLTVPSTATSTSNDQKEAAISEKEKNPGSTDSQRVITDDMYDFPRSHQMESETLRYSLNRRHCYNNAAPVRIDGHIFKYDMSPKPSTSQVFRYDMDDTQEEPASPHSQGSSTPAYSNLPSPLLNDTQLMPPPMVNRELKPKRKLSDSLSISSVNEPPSPRGAPSVDRKLKPPTPLQEAHMRRNANMEDGKVRAAPSPSPLSRGDSHENLPSPLESDYIVSKMQYLDLDLDCKIPSSSTVNVVKTNESSTVYKKVDFMKTQAFNITKNNLEKERQEPVGFHKK</sequence>
<dbReference type="Gene3D" id="2.30.29.30">
    <property type="entry name" value="Pleckstrin-homology domain (PH domain)/Phosphotyrosine-binding domain (PTB)"/>
    <property type="match status" value="1"/>
</dbReference>
<feature type="region of interest" description="Disordered" evidence="1">
    <location>
        <begin position="242"/>
        <end position="270"/>
    </location>
</feature>
<name>A0ABD2MLJ5_9CUCU</name>
<dbReference type="InterPro" id="IPR046355">
    <property type="entry name" value="Gab1-4-like"/>
</dbReference>
<feature type="domain" description="PH" evidence="2">
    <location>
        <begin position="21"/>
        <end position="131"/>
    </location>
</feature>
<evidence type="ECO:0000259" key="2">
    <source>
        <dbReference type="PROSITE" id="PS50003"/>
    </source>
</evidence>
<dbReference type="AlphaFoldDB" id="A0ABD2MLJ5"/>
<feature type="compositionally biased region" description="Basic and acidic residues" evidence="1">
    <location>
        <begin position="345"/>
        <end position="357"/>
    </location>
</feature>
<feature type="compositionally biased region" description="Polar residues" evidence="1">
    <location>
        <begin position="322"/>
        <end position="344"/>
    </location>
</feature>
<evidence type="ECO:0000256" key="1">
    <source>
        <dbReference type="SAM" id="MobiDB-lite"/>
    </source>
</evidence>
<dbReference type="PANTHER" id="PTHR45960">
    <property type="entry name" value="GRB2-ASSOCIATED-BINDING PROTEIN"/>
    <property type="match status" value="1"/>
</dbReference>
<comment type="caution">
    <text evidence="3">The sequence shown here is derived from an EMBL/GenBank/DDBJ whole genome shotgun (WGS) entry which is preliminary data.</text>
</comment>
<dbReference type="EMBL" id="JABFTP020000001">
    <property type="protein sequence ID" value="KAL3267132.1"/>
    <property type="molecule type" value="Genomic_DNA"/>
</dbReference>
<dbReference type="SUPFAM" id="SSF50729">
    <property type="entry name" value="PH domain-like"/>
    <property type="match status" value="1"/>
</dbReference>
<feature type="region of interest" description="Disordered" evidence="1">
    <location>
        <begin position="307"/>
        <end position="366"/>
    </location>
</feature>
<feature type="region of interest" description="Disordered" evidence="1">
    <location>
        <begin position="428"/>
        <end position="543"/>
    </location>
</feature>
<reference evidence="3 4" key="1">
    <citation type="journal article" date="2021" name="BMC Biol.">
        <title>Horizontally acquired antibacterial genes associated with adaptive radiation of ladybird beetles.</title>
        <authorList>
            <person name="Li H.S."/>
            <person name="Tang X.F."/>
            <person name="Huang Y.H."/>
            <person name="Xu Z.Y."/>
            <person name="Chen M.L."/>
            <person name="Du X.Y."/>
            <person name="Qiu B.Y."/>
            <person name="Chen P.T."/>
            <person name="Zhang W."/>
            <person name="Slipinski A."/>
            <person name="Escalona H.E."/>
            <person name="Waterhouse R.M."/>
            <person name="Zwick A."/>
            <person name="Pang H."/>
        </authorList>
    </citation>
    <scope>NUCLEOTIDE SEQUENCE [LARGE SCALE GENOMIC DNA]</scope>
    <source>
        <strain evidence="3">SYSU2018</strain>
    </source>
</reference>
<evidence type="ECO:0000313" key="3">
    <source>
        <dbReference type="EMBL" id="KAL3267132.1"/>
    </source>
</evidence>
<dbReference type="Proteomes" id="UP001516400">
    <property type="component" value="Unassembled WGS sequence"/>
</dbReference>
<dbReference type="SMART" id="SM00233">
    <property type="entry name" value="PH"/>
    <property type="match status" value="1"/>
</dbReference>
<protein>
    <recommendedName>
        <fullName evidence="2">PH domain-containing protein</fullName>
    </recommendedName>
</protein>
<gene>
    <name evidence="3" type="ORF">HHI36_011272</name>
</gene>
<dbReference type="PANTHER" id="PTHR45960:SF2">
    <property type="entry name" value="PROTEIN DAUGHTER OF SEVENLESS"/>
    <property type="match status" value="1"/>
</dbReference>
<feature type="compositionally biased region" description="Polar residues" evidence="1">
    <location>
        <begin position="436"/>
        <end position="458"/>
    </location>
</feature>
<dbReference type="PROSITE" id="PS50003">
    <property type="entry name" value="PH_DOMAIN"/>
    <property type="match status" value="1"/>
</dbReference>
<dbReference type="InterPro" id="IPR001849">
    <property type="entry name" value="PH_domain"/>
</dbReference>
<accession>A0ABD2MLJ5</accession>
<proteinExistence type="predicted"/>
<dbReference type="InterPro" id="IPR011993">
    <property type="entry name" value="PH-like_dom_sf"/>
</dbReference>
<evidence type="ECO:0000313" key="4">
    <source>
        <dbReference type="Proteomes" id="UP001516400"/>
    </source>
</evidence>
<keyword evidence="4" id="KW-1185">Reference proteome</keyword>
<dbReference type="Pfam" id="PF00169">
    <property type="entry name" value="PH"/>
    <property type="match status" value="1"/>
</dbReference>
<organism evidence="3 4">
    <name type="scientific">Cryptolaemus montrouzieri</name>
    <dbReference type="NCBI Taxonomy" id="559131"/>
    <lineage>
        <taxon>Eukaryota</taxon>
        <taxon>Metazoa</taxon>
        <taxon>Ecdysozoa</taxon>
        <taxon>Arthropoda</taxon>
        <taxon>Hexapoda</taxon>
        <taxon>Insecta</taxon>
        <taxon>Pterygota</taxon>
        <taxon>Neoptera</taxon>
        <taxon>Endopterygota</taxon>
        <taxon>Coleoptera</taxon>
        <taxon>Polyphaga</taxon>
        <taxon>Cucujiformia</taxon>
        <taxon>Coccinelloidea</taxon>
        <taxon>Coccinellidae</taxon>
        <taxon>Scymninae</taxon>
        <taxon>Scymnini</taxon>
        <taxon>Cryptolaemus</taxon>
    </lineage>
</organism>